<name>A0A8H7KHH9_AGABI</name>
<accession>A0A8H7KHH9</accession>
<organism evidence="1 2">
    <name type="scientific">Agaricus bisporus var. burnettii</name>
    <dbReference type="NCBI Taxonomy" id="192524"/>
    <lineage>
        <taxon>Eukaryota</taxon>
        <taxon>Fungi</taxon>
        <taxon>Dikarya</taxon>
        <taxon>Basidiomycota</taxon>
        <taxon>Agaricomycotina</taxon>
        <taxon>Agaricomycetes</taxon>
        <taxon>Agaricomycetidae</taxon>
        <taxon>Agaricales</taxon>
        <taxon>Agaricineae</taxon>
        <taxon>Agaricaceae</taxon>
        <taxon>Agaricus</taxon>
    </lineage>
</organism>
<proteinExistence type="predicted"/>
<evidence type="ECO:0000313" key="2">
    <source>
        <dbReference type="Proteomes" id="UP000629468"/>
    </source>
</evidence>
<comment type="caution">
    <text evidence="1">The sequence shown here is derived from an EMBL/GenBank/DDBJ whole genome shotgun (WGS) entry which is preliminary data.</text>
</comment>
<gene>
    <name evidence="1" type="ORF">Agabi119p4_5032</name>
</gene>
<reference evidence="1 2" key="1">
    <citation type="journal article" name="Sci. Rep.">
        <title>Telomere-to-telomere assembled and centromere annotated genomes of the two main subspecies of the button mushroom Agaricus bisporus reveal especially polymorphic chromosome ends.</title>
        <authorList>
            <person name="Sonnenberg A.S.M."/>
            <person name="Sedaghat-Telgerd N."/>
            <person name="Lavrijssen B."/>
            <person name="Ohm R.A."/>
            <person name="Hendrickx P.M."/>
            <person name="Scholtmeijer K."/>
            <person name="Baars J.J.P."/>
            <person name="van Peer A."/>
        </authorList>
    </citation>
    <scope>NUCLEOTIDE SEQUENCE [LARGE SCALE GENOMIC DNA]</scope>
    <source>
        <strain evidence="1 2">H119_p4</strain>
    </source>
</reference>
<dbReference type="Proteomes" id="UP000629468">
    <property type="component" value="Unassembled WGS sequence"/>
</dbReference>
<protein>
    <submittedName>
        <fullName evidence="1">Uncharacterized protein</fullName>
    </submittedName>
</protein>
<dbReference type="EMBL" id="JABXXO010000006">
    <property type="protein sequence ID" value="KAF7776639.1"/>
    <property type="molecule type" value="Genomic_DNA"/>
</dbReference>
<evidence type="ECO:0000313" key="1">
    <source>
        <dbReference type="EMBL" id="KAF7776639.1"/>
    </source>
</evidence>
<dbReference type="AlphaFoldDB" id="A0A8H7KHH9"/>
<sequence length="78" mass="8556">MHKQISRIPFRTLPTSRSLGTQRLGSIHMMATLCRKLFSSPAGKTSSVSGRFTNTVIQESTKLLVSVAVNSCARFNSQ</sequence>